<dbReference type="RefSeq" id="WP_006365973.1">
    <property type="nucleotide sequence ID" value="NZ_AASE01000005.1"/>
</dbReference>
<dbReference type="Proteomes" id="UP000004162">
    <property type="component" value="Unassembled WGS sequence"/>
</dbReference>
<dbReference type="EMBL" id="AASE01000005">
    <property type="protein sequence ID" value="EAT59317.1"/>
    <property type="molecule type" value="Genomic_DNA"/>
</dbReference>
<dbReference type="GO" id="GO:0046677">
    <property type="term" value="P:response to antibiotic"/>
    <property type="evidence" value="ECO:0007669"/>
    <property type="project" value="TreeGrafter"/>
</dbReference>
<evidence type="ECO:0000256" key="1">
    <source>
        <dbReference type="SAM" id="SignalP"/>
    </source>
</evidence>
<keyword evidence="3" id="KW-1185">Reference proteome</keyword>
<protein>
    <submittedName>
        <fullName evidence="2">Uncharacterized protein</fullName>
    </submittedName>
</protein>
<feature type="signal peptide" evidence="1">
    <location>
        <begin position="1"/>
        <end position="27"/>
    </location>
</feature>
<dbReference type="AlphaFoldDB" id="Q0YSS9"/>
<comment type="caution">
    <text evidence="2">The sequence shown here is derived from an EMBL/GenBank/DDBJ whole genome shotgun (WGS) entry which is preliminary data.</text>
</comment>
<gene>
    <name evidence="2" type="ORF">CferDRAFT_1465</name>
</gene>
<evidence type="ECO:0000313" key="3">
    <source>
        <dbReference type="Proteomes" id="UP000004162"/>
    </source>
</evidence>
<evidence type="ECO:0000313" key="2">
    <source>
        <dbReference type="EMBL" id="EAT59317.1"/>
    </source>
</evidence>
<reference evidence="2 3" key="2">
    <citation type="submission" date="2006-07" db="EMBL/GenBank/DDBJ databases">
        <title>Sequencing of the draft genome and assembly of Chlorobium ferroxidans DSM 13031.</title>
        <authorList>
            <consortium name="US DOE Joint Genome Institute (JGI-PGF)"/>
            <person name="Copeland A."/>
            <person name="Lucas S."/>
            <person name="Lapidus A."/>
            <person name="Barry K."/>
            <person name="Glavina del Rio T."/>
            <person name="Dalin E."/>
            <person name="Tice H."/>
            <person name="Bruce D."/>
            <person name="Pitluck S."/>
            <person name="Richardson P."/>
        </authorList>
    </citation>
    <scope>NUCLEOTIDE SEQUENCE [LARGE SCALE GENOMIC DNA]</scope>
    <source>
        <strain evidence="2 3">DSM 13031</strain>
    </source>
</reference>
<feature type="chain" id="PRO_5004179286" evidence="1">
    <location>
        <begin position="28"/>
        <end position="140"/>
    </location>
</feature>
<accession>Q0YSS9</accession>
<sequence length="140" mass="14809">MRSTNKRAMRFLLPVAIALLVSGCGNQAGTHAVKEREPAPVAVGTLVPVRTSGEAGGREVLLVPASSVFRNGELAGVLVVGNDQRITRRWIRIGRIVKGDVVVLGGVDKGELVVGEYNPELGEGVTVIKSPKKTEEAESK</sequence>
<dbReference type="PANTHER" id="PTHR30158">
    <property type="entry name" value="ACRA/E-RELATED COMPONENT OF DRUG EFFLUX TRANSPORTER"/>
    <property type="match status" value="1"/>
</dbReference>
<reference evidence="2 3" key="1">
    <citation type="submission" date="2006-07" db="EMBL/GenBank/DDBJ databases">
        <title>Annotation of the draft genome assembly of Chlorobium ferroxidans DSM 13031.</title>
        <authorList>
            <consortium name="US DOE Joint Genome Institute (JGI-ORNL)"/>
            <person name="Larimer F."/>
            <person name="Land M."/>
            <person name="Hauser L."/>
        </authorList>
    </citation>
    <scope>NUCLEOTIDE SEQUENCE [LARGE SCALE GENOMIC DNA]</scope>
    <source>
        <strain evidence="2 3">DSM 13031</strain>
    </source>
</reference>
<dbReference type="Gene3D" id="2.40.420.20">
    <property type="match status" value="1"/>
</dbReference>
<organism evidence="2 3">
    <name type="scientific">Chlorobium ferrooxidans DSM 13031</name>
    <dbReference type="NCBI Taxonomy" id="377431"/>
    <lineage>
        <taxon>Bacteria</taxon>
        <taxon>Pseudomonadati</taxon>
        <taxon>Chlorobiota</taxon>
        <taxon>Chlorobiia</taxon>
        <taxon>Chlorobiales</taxon>
        <taxon>Chlorobiaceae</taxon>
        <taxon>Chlorobium/Pelodictyon group</taxon>
        <taxon>Chlorobium</taxon>
    </lineage>
</organism>
<dbReference type="GO" id="GO:0005886">
    <property type="term" value="C:plasma membrane"/>
    <property type="evidence" value="ECO:0007669"/>
    <property type="project" value="TreeGrafter"/>
</dbReference>
<name>Q0YSS9_9CHLB</name>
<keyword evidence="1" id="KW-0732">Signal</keyword>
<proteinExistence type="predicted"/>
<dbReference type="PROSITE" id="PS51257">
    <property type="entry name" value="PROKAR_LIPOPROTEIN"/>
    <property type="match status" value="1"/>
</dbReference>